<organism evidence="8 9">
    <name type="scientific">Novipirellula artificiosorum</name>
    <dbReference type="NCBI Taxonomy" id="2528016"/>
    <lineage>
        <taxon>Bacteria</taxon>
        <taxon>Pseudomonadati</taxon>
        <taxon>Planctomycetota</taxon>
        <taxon>Planctomycetia</taxon>
        <taxon>Pirellulales</taxon>
        <taxon>Pirellulaceae</taxon>
        <taxon>Novipirellula</taxon>
    </lineage>
</organism>
<evidence type="ECO:0000256" key="2">
    <source>
        <dbReference type="ARBA" id="ARBA00022670"/>
    </source>
</evidence>
<comment type="similarity">
    <text evidence="1 5 6">Belongs to the peptidase S8 family.</text>
</comment>
<feature type="domain" description="Peptidase S8/S53" evidence="7">
    <location>
        <begin position="94"/>
        <end position="339"/>
    </location>
</feature>
<proteinExistence type="inferred from homology"/>
<dbReference type="PROSITE" id="PS00136">
    <property type="entry name" value="SUBTILASE_ASP"/>
    <property type="match status" value="1"/>
</dbReference>
<evidence type="ECO:0000256" key="4">
    <source>
        <dbReference type="ARBA" id="ARBA00022825"/>
    </source>
</evidence>
<dbReference type="PANTHER" id="PTHR43399:SF4">
    <property type="entry name" value="CELL WALL-ASSOCIATED PROTEASE"/>
    <property type="match status" value="1"/>
</dbReference>
<dbReference type="Proteomes" id="UP000319143">
    <property type="component" value="Unassembled WGS sequence"/>
</dbReference>
<evidence type="ECO:0000313" key="9">
    <source>
        <dbReference type="Proteomes" id="UP000319143"/>
    </source>
</evidence>
<feature type="active site" description="Charge relay system" evidence="5">
    <location>
        <position position="145"/>
    </location>
</feature>
<feature type="active site" description="Charge relay system" evidence="5">
    <location>
        <position position="103"/>
    </location>
</feature>
<dbReference type="OrthoDB" id="252653at2"/>
<dbReference type="Pfam" id="PF00082">
    <property type="entry name" value="Peptidase_S8"/>
    <property type="match status" value="1"/>
</dbReference>
<keyword evidence="2 5" id="KW-0645">Protease</keyword>
<evidence type="ECO:0000256" key="5">
    <source>
        <dbReference type="PROSITE-ProRule" id="PRU01240"/>
    </source>
</evidence>
<evidence type="ECO:0000256" key="1">
    <source>
        <dbReference type="ARBA" id="ARBA00011073"/>
    </source>
</evidence>
<dbReference type="InterPro" id="IPR023827">
    <property type="entry name" value="Peptidase_S8_Asp-AS"/>
</dbReference>
<dbReference type="InterPro" id="IPR022398">
    <property type="entry name" value="Peptidase_S8_His-AS"/>
</dbReference>
<dbReference type="PROSITE" id="PS51892">
    <property type="entry name" value="SUBTILASE"/>
    <property type="match status" value="1"/>
</dbReference>
<dbReference type="PANTHER" id="PTHR43399">
    <property type="entry name" value="SUBTILISIN-RELATED"/>
    <property type="match status" value="1"/>
</dbReference>
<accession>A0A5C6E1Q9</accession>
<keyword evidence="4 5" id="KW-0720">Serine protease</keyword>
<sequence length="732" mass="78360">MTNRRNAPSLHDRNAFETDDSIQACEERYALSASLPGDLLLEVLPLHIDTADDTTEPLLPSIHPSENTQRPDLLEQAADLRALAADTATTPLDGHGQTVAVIDSGVAWDHVALGGGFGPGYRVVGGWDFAENDSNPYDDGPAGFHGSHVAGLLAGESEGFSGVAPGADLVALRVFDDAGRGELAWIESSLKWVHEHRNSFDSPITTVNLSVGAALNADNLAEARSLLADELQLLREDNILVFAAAGNFFGHSVHDTSLMFPASSESVVAVGSVDDTGLLSSFSQRASGLLATSGESIRSAVPEHVYGWDGHIDDFATLDGTSMATPQIAAASMLVRQSMIDQGLEPSADDILARLHDGAATKTDPQTGVSYSVIDLQASIHPLNHDTAAPESVDTNLADFDGKHFLGSNENDSYVLDLRNGIELRNAGQLYRFDSPLSAETPFSIDVGAGADSLQILGSNQAERLILFPGSTTDGISRLSTNTFEIELRGVESVVFDGGGGPDRATLYDSIGNDILRSQPNSARLSGVGFEFQVNQVDRIYVHANAGGEDHAFLSDSEGDDTLSVKPQFSSLRSKDTFQAAYGFERLYAYSTAGGHDSASLYDSVGDDTMNISSSRSMINGPGYQASARGFQSIEAFAINGGEDIANLYTDDSASQWDRQSDRLQWTSEDGSERIARGFERMQAFEQYQPIELSTPSTGLIPLGGLIDDDPEQRLRRERLASQSVFDWLGES</sequence>
<protein>
    <submittedName>
        <fullName evidence="8">Subtilisin E</fullName>
        <ecNumber evidence="8">3.4.21.62</ecNumber>
    </submittedName>
</protein>
<dbReference type="GO" id="GO:0006508">
    <property type="term" value="P:proteolysis"/>
    <property type="evidence" value="ECO:0007669"/>
    <property type="project" value="UniProtKB-KW"/>
</dbReference>
<evidence type="ECO:0000313" key="8">
    <source>
        <dbReference type="EMBL" id="TWU42830.1"/>
    </source>
</evidence>
<keyword evidence="9" id="KW-1185">Reference proteome</keyword>
<keyword evidence="3 5" id="KW-0378">Hydrolase</keyword>
<reference evidence="8 9" key="1">
    <citation type="submission" date="2019-02" db="EMBL/GenBank/DDBJ databases">
        <title>Deep-cultivation of Planctomycetes and their phenomic and genomic characterization uncovers novel biology.</title>
        <authorList>
            <person name="Wiegand S."/>
            <person name="Jogler M."/>
            <person name="Boedeker C."/>
            <person name="Pinto D."/>
            <person name="Vollmers J."/>
            <person name="Rivas-Marin E."/>
            <person name="Kohn T."/>
            <person name="Peeters S.H."/>
            <person name="Heuer A."/>
            <person name="Rast P."/>
            <person name="Oberbeckmann S."/>
            <person name="Bunk B."/>
            <person name="Jeske O."/>
            <person name="Meyerdierks A."/>
            <person name="Storesund J.E."/>
            <person name="Kallscheuer N."/>
            <person name="Luecker S."/>
            <person name="Lage O.M."/>
            <person name="Pohl T."/>
            <person name="Merkel B.J."/>
            <person name="Hornburger P."/>
            <person name="Mueller R.-W."/>
            <person name="Bruemmer F."/>
            <person name="Labrenz M."/>
            <person name="Spormann A.M."/>
            <person name="Op Den Camp H."/>
            <person name="Overmann J."/>
            <person name="Amann R."/>
            <person name="Jetten M.S.M."/>
            <person name="Mascher T."/>
            <person name="Medema M.H."/>
            <person name="Devos D.P."/>
            <person name="Kaster A.-K."/>
            <person name="Ovreas L."/>
            <person name="Rohde M."/>
            <person name="Galperin M.Y."/>
            <person name="Jogler C."/>
        </authorList>
    </citation>
    <scope>NUCLEOTIDE SEQUENCE [LARGE SCALE GENOMIC DNA]</scope>
    <source>
        <strain evidence="8 9">Poly41</strain>
    </source>
</reference>
<name>A0A5C6E1Q9_9BACT</name>
<comment type="caution">
    <text evidence="8">The sequence shown here is derived from an EMBL/GenBank/DDBJ whole genome shotgun (WGS) entry which is preliminary data.</text>
</comment>
<evidence type="ECO:0000259" key="7">
    <source>
        <dbReference type="Pfam" id="PF00082"/>
    </source>
</evidence>
<dbReference type="EMBL" id="SJPV01000001">
    <property type="protein sequence ID" value="TWU42830.1"/>
    <property type="molecule type" value="Genomic_DNA"/>
</dbReference>
<dbReference type="InterPro" id="IPR023828">
    <property type="entry name" value="Peptidase_S8_Ser-AS"/>
</dbReference>
<dbReference type="PROSITE" id="PS00137">
    <property type="entry name" value="SUBTILASE_HIS"/>
    <property type="match status" value="1"/>
</dbReference>
<dbReference type="EC" id="3.4.21.62" evidence="8"/>
<dbReference type="InterPro" id="IPR000209">
    <property type="entry name" value="Peptidase_S8/S53_dom"/>
</dbReference>
<dbReference type="InterPro" id="IPR051048">
    <property type="entry name" value="Peptidase_S8/S53_subtilisin"/>
</dbReference>
<dbReference type="PROSITE" id="PS00138">
    <property type="entry name" value="SUBTILASE_SER"/>
    <property type="match status" value="1"/>
</dbReference>
<evidence type="ECO:0000256" key="3">
    <source>
        <dbReference type="ARBA" id="ARBA00022801"/>
    </source>
</evidence>
<evidence type="ECO:0000256" key="6">
    <source>
        <dbReference type="RuleBase" id="RU003355"/>
    </source>
</evidence>
<dbReference type="InterPro" id="IPR015500">
    <property type="entry name" value="Peptidase_S8_subtilisin-rel"/>
</dbReference>
<dbReference type="SUPFAM" id="SSF52743">
    <property type="entry name" value="Subtilisin-like"/>
    <property type="match status" value="1"/>
</dbReference>
<dbReference type="Gene3D" id="3.40.50.200">
    <property type="entry name" value="Peptidase S8/S53 domain"/>
    <property type="match status" value="1"/>
</dbReference>
<dbReference type="AlphaFoldDB" id="A0A5C6E1Q9"/>
<dbReference type="InterPro" id="IPR036852">
    <property type="entry name" value="Peptidase_S8/S53_dom_sf"/>
</dbReference>
<feature type="active site" description="Charge relay system" evidence="5">
    <location>
        <position position="322"/>
    </location>
</feature>
<dbReference type="PRINTS" id="PR00723">
    <property type="entry name" value="SUBTILISIN"/>
</dbReference>
<dbReference type="RefSeq" id="WP_146524810.1">
    <property type="nucleotide sequence ID" value="NZ_SJPV01000001.1"/>
</dbReference>
<gene>
    <name evidence="8" type="primary">aprE_2</name>
    <name evidence="8" type="ORF">Poly41_11310</name>
</gene>
<dbReference type="GO" id="GO:0004252">
    <property type="term" value="F:serine-type endopeptidase activity"/>
    <property type="evidence" value="ECO:0007669"/>
    <property type="project" value="UniProtKB-UniRule"/>
</dbReference>